<dbReference type="Proteomes" id="UP000447873">
    <property type="component" value="Unassembled WGS sequence"/>
</dbReference>
<proteinExistence type="predicted"/>
<evidence type="ECO:0000313" key="3">
    <source>
        <dbReference type="EMBL" id="KAE9969416.1"/>
    </source>
</evidence>
<reference evidence="3 4" key="1">
    <citation type="submission" date="2018-12" db="EMBL/GenBank/DDBJ databases">
        <title>Venturia inaequalis Genome Resource.</title>
        <authorList>
            <person name="Lichtner F.J."/>
        </authorList>
    </citation>
    <scope>NUCLEOTIDE SEQUENCE [LARGE SCALE GENOMIC DNA]</scope>
    <source>
        <strain evidence="3 4">120213</strain>
    </source>
</reference>
<evidence type="ECO:0000256" key="1">
    <source>
        <dbReference type="SAM" id="Coils"/>
    </source>
</evidence>
<name>A0A8H3YUA1_VENIN</name>
<feature type="coiled-coil region" evidence="1">
    <location>
        <begin position="86"/>
        <end position="113"/>
    </location>
</feature>
<evidence type="ECO:0000313" key="4">
    <source>
        <dbReference type="Proteomes" id="UP000447873"/>
    </source>
</evidence>
<feature type="region of interest" description="Disordered" evidence="2">
    <location>
        <begin position="1"/>
        <end position="49"/>
    </location>
</feature>
<keyword evidence="1" id="KW-0175">Coiled coil</keyword>
<comment type="caution">
    <text evidence="3">The sequence shown here is derived from an EMBL/GenBank/DDBJ whole genome shotgun (WGS) entry which is preliminary data.</text>
</comment>
<gene>
    <name evidence="3" type="ORF">EG328_006864</name>
</gene>
<protein>
    <submittedName>
        <fullName evidence="3">Uncharacterized protein</fullName>
    </submittedName>
</protein>
<evidence type="ECO:0000256" key="2">
    <source>
        <dbReference type="SAM" id="MobiDB-lite"/>
    </source>
</evidence>
<organism evidence="3 4">
    <name type="scientific">Venturia inaequalis</name>
    <name type="common">Apple scab fungus</name>
    <dbReference type="NCBI Taxonomy" id="5025"/>
    <lineage>
        <taxon>Eukaryota</taxon>
        <taxon>Fungi</taxon>
        <taxon>Dikarya</taxon>
        <taxon>Ascomycota</taxon>
        <taxon>Pezizomycotina</taxon>
        <taxon>Dothideomycetes</taxon>
        <taxon>Pleosporomycetidae</taxon>
        <taxon>Venturiales</taxon>
        <taxon>Venturiaceae</taxon>
        <taxon>Venturia</taxon>
    </lineage>
</organism>
<sequence length="117" mass="13618">MLSYNKLKIRPIANTDMPPKNNVNQAPRKQGTHPASDPPSRRIESAKKMPTLDISIIQQQREWENTQLSKELQYQRRKHGASMYLLEEVRLVVKTLQEALVNFEKLNSEFEDEVADE</sequence>
<accession>A0A8H3YUA1</accession>
<dbReference type="EMBL" id="WNWS01000368">
    <property type="protein sequence ID" value="KAE9969416.1"/>
    <property type="molecule type" value="Genomic_DNA"/>
</dbReference>
<dbReference type="AlphaFoldDB" id="A0A8H3YUA1"/>